<dbReference type="AlphaFoldDB" id="Q95T57"/>
<protein>
    <submittedName>
        <fullName evidence="2">GH20809p</fullName>
    </submittedName>
</protein>
<dbReference type="InterPro" id="IPR043502">
    <property type="entry name" value="DNA/RNA_pol_sf"/>
</dbReference>
<sequence length="241" mass="27425">MIIELPMCAVMRICLLFNAITKIGYFPQKWKKSIIIMIPKPEKDKTQPSYRPISLLTCLSKLFEKGLLLRISPHLKTHNTLPSYQFDFPAKHGAIEQVNRITTEIRTAFEHREYCTALFLDVAQAFDRVWLDGLMFKIIQLLPQNIHKLLKSYLDKRVFAVRCSSSTSSDFTIEAGVPQGSVLGPILYTLYTADIPTNYQLTIFTFADDTAIISRSRCPVKTTMQLAYFFIWTSGSPGGNS</sequence>
<name>Q95T57_DROME</name>
<evidence type="ECO:0000259" key="1">
    <source>
        <dbReference type="PROSITE" id="PS50878"/>
    </source>
</evidence>
<dbReference type="PROSITE" id="PS50878">
    <property type="entry name" value="RT_POL"/>
    <property type="match status" value="1"/>
</dbReference>
<dbReference type="PANTHER" id="PTHR33481:SF1">
    <property type="entry name" value="ENDONUCLEASE_EXONUCLEASE_PHOSPHATASE DOMAIN-CONTAINING PROTEIN-RELATED"/>
    <property type="match status" value="1"/>
</dbReference>
<dbReference type="InterPro" id="IPR000477">
    <property type="entry name" value="RT_dom"/>
</dbReference>
<dbReference type="EMBL" id="AY060323">
    <property type="protein sequence ID" value="AAL25362.1"/>
    <property type="molecule type" value="mRNA"/>
</dbReference>
<proteinExistence type="evidence at transcript level"/>
<organism evidence="2">
    <name type="scientific">Drosophila melanogaster</name>
    <name type="common">Fruit fly</name>
    <dbReference type="NCBI Taxonomy" id="7227"/>
    <lineage>
        <taxon>Eukaryota</taxon>
        <taxon>Metazoa</taxon>
        <taxon>Ecdysozoa</taxon>
        <taxon>Arthropoda</taxon>
        <taxon>Hexapoda</taxon>
        <taxon>Insecta</taxon>
        <taxon>Pterygota</taxon>
        <taxon>Neoptera</taxon>
        <taxon>Endopterygota</taxon>
        <taxon>Diptera</taxon>
        <taxon>Brachycera</taxon>
        <taxon>Muscomorpha</taxon>
        <taxon>Ephydroidea</taxon>
        <taxon>Drosophilidae</taxon>
        <taxon>Drosophila</taxon>
        <taxon>Sophophora</taxon>
    </lineage>
</organism>
<reference evidence="2" key="1">
    <citation type="submission" date="2001-10" db="EMBL/GenBank/DDBJ databases">
        <authorList>
            <person name="Stapleton M."/>
            <person name="Brokstein P."/>
            <person name="Hong L."/>
            <person name="Agbayani A."/>
            <person name="Carlson J."/>
            <person name="Champe M."/>
            <person name="Chavez C."/>
            <person name="Dorsett V."/>
            <person name="Farfan D."/>
            <person name="Frise E."/>
            <person name="George R."/>
            <person name="Gonzalez M."/>
            <person name="Guarin H."/>
            <person name="Li P."/>
            <person name="Liao G."/>
            <person name="Miranda A."/>
            <person name="Mungall C.J."/>
            <person name="Nunoo J."/>
            <person name="Pacleb J."/>
            <person name="Paragas V."/>
            <person name="Park S."/>
            <person name="Phouanenavong S."/>
            <person name="Wan K."/>
            <person name="Yu C."/>
            <person name="Lewis S.E."/>
            <person name="Rubin G.M."/>
            <person name="Celniker S."/>
        </authorList>
    </citation>
    <scope>NUCLEOTIDE SEQUENCE</scope>
    <source>
        <strain evidence="2">Berkeley</strain>
    </source>
</reference>
<evidence type="ECO:0000313" key="2">
    <source>
        <dbReference type="EMBL" id="AAL25362.1"/>
    </source>
</evidence>
<dbReference type="SUPFAM" id="SSF56672">
    <property type="entry name" value="DNA/RNA polymerases"/>
    <property type="match status" value="1"/>
</dbReference>
<dbReference type="PANTHER" id="PTHR33481">
    <property type="entry name" value="REVERSE TRANSCRIPTASE"/>
    <property type="match status" value="1"/>
</dbReference>
<dbReference type="CDD" id="cd01650">
    <property type="entry name" value="RT_nLTR_like"/>
    <property type="match status" value="1"/>
</dbReference>
<dbReference type="Pfam" id="PF00078">
    <property type="entry name" value="RVT_1"/>
    <property type="match status" value="1"/>
</dbReference>
<accession>Q95T57</accession>
<feature type="domain" description="Reverse transcriptase" evidence="1">
    <location>
        <begin position="19"/>
        <end position="241"/>
    </location>
</feature>
<dbReference type="GO" id="GO:0071897">
    <property type="term" value="P:DNA biosynthetic process"/>
    <property type="evidence" value="ECO:0007669"/>
    <property type="project" value="UniProtKB-ARBA"/>
</dbReference>